<dbReference type="EMBL" id="KV749318">
    <property type="protein sequence ID" value="OCL10033.1"/>
    <property type="molecule type" value="Genomic_DNA"/>
</dbReference>
<keyword evidence="2" id="KW-1185">Reference proteome</keyword>
<proteinExistence type="predicted"/>
<dbReference type="Proteomes" id="UP000250140">
    <property type="component" value="Unassembled WGS sequence"/>
</dbReference>
<organism evidence="1 2">
    <name type="scientific">Glonium stellatum</name>
    <dbReference type="NCBI Taxonomy" id="574774"/>
    <lineage>
        <taxon>Eukaryota</taxon>
        <taxon>Fungi</taxon>
        <taxon>Dikarya</taxon>
        <taxon>Ascomycota</taxon>
        <taxon>Pezizomycotina</taxon>
        <taxon>Dothideomycetes</taxon>
        <taxon>Pleosporomycetidae</taxon>
        <taxon>Gloniales</taxon>
        <taxon>Gloniaceae</taxon>
        <taxon>Glonium</taxon>
    </lineage>
</organism>
<reference evidence="1 2" key="1">
    <citation type="journal article" date="2016" name="Nat. Commun.">
        <title>Ectomycorrhizal ecology is imprinted in the genome of the dominant symbiotic fungus Cenococcum geophilum.</title>
        <authorList>
            <consortium name="DOE Joint Genome Institute"/>
            <person name="Peter M."/>
            <person name="Kohler A."/>
            <person name="Ohm R.A."/>
            <person name="Kuo A."/>
            <person name="Krutzmann J."/>
            <person name="Morin E."/>
            <person name="Arend M."/>
            <person name="Barry K.W."/>
            <person name="Binder M."/>
            <person name="Choi C."/>
            <person name="Clum A."/>
            <person name="Copeland A."/>
            <person name="Grisel N."/>
            <person name="Haridas S."/>
            <person name="Kipfer T."/>
            <person name="LaButti K."/>
            <person name="Lindquist E."/>
            <person name="Lipzen A."/>
            <person name="Maire R."/>
            <person name="Meier B."/>
            <person name="Mihaltcheva S."/>
            <person name="Molinier V."/>
            <person name="Murat C."/>
            <person name="Poggeler S."/>
            <person name="Quandt C.A."/>
            <person name="Sperisen C."/>
            <person name="Tritt A."/>
            <person name="Tisserant E."/>
            <person name="Crous P.W."/>
            <person name="Henrissat B."/>
            <person name="Nehls U."/>
            <person name="Egli S."/>
            <person name="Spatafora J.W."/>
            <person name="Grigoriev I.V."/>
            <person name="Martin F.M."/>
        </authorList>
    </citation>
    <scope>NUCLEOTIDE SEQUENCE [LARGE SCALE GENOMIC DNA]</scope>
    <source>
        <strain evidence="1 2">CBS 207.34</strain>
    </source>
</reference>
<name>A0A8E2F4X2_9PEZI</name>
<protein>
    <submittedName>
        <fullName evidence="1">Uncharacterized protein</fullName>
    </submittedName>
</protein>
<sequence length="63" mass="6918">MAQDYGGFQTCTRLTPLQSNKITVGGGGIGYPNRGFEEDEVESSRLKEVGFLKSYACALVWKL</sequence>
<dbReference type="AlphaFoldDB" id="A0A8E2F4X2"/>
<accession>A0A8E2F4X2</accession>
<evidence type="ECO:0000313" key="2">
    <source>
        <dbReference type="Proteomes" id="UP000250140"/>
    </source>
</evidence>
<gene>
    <name evidence="1" type="ORF">AOQ84DRAFT_353737</name>
</gene>
<evidence type="ECO:0000313" key="1">
    <source>
        <dbReference type="EMBL" id="OCL10033.1"/>
    </source>
</evidence>